<evidence type="ECO:0000256" key="3">
    <source>
        <dbReference type="ARBA" id="ARBA00022801"/>
    </source>
</evidence>
<dbReference type="InterPro" id="IPR028889">
    <property type="entry name" value="USP"/>
</dbReference>
<dbReference type="GO" id="GO:0004843">
    <property type="term" value="F:cysteine-type deubiquitinase activity"/>
    <property type="evidence" value="ECO:0007669"/>
    <property type="project" value="UniProtKB-EC"/>
</dbReference>
<evidence type="ECO:0000259" key="5">
    <source>
        <dbReference type="PROSITE" id="PS50235"/>
    </source>
</evidence>
<evidence type="ECO:0000256" key="2">
    <source>
        <dbReference type="ARBA" id="ARBA00012759"/>
    </source>
</evidence>
<dbReference type="PROSITE" id="PS00972">
    <property type="entry name" value="USP_1"/>
    <property type="match status" value="1"/>
</dbReference>
<feature type="non-terminal residue" evidence="7">
    <location>
        <position position="301"/>
    </location>
</feature>
<comment type="catalytic activity">
    <reaction evidence="1">
        <text>Thiol-dependent hydrolysis of ester, thioester, amide, peptide and isopeptide bonds formed by the C-terminal Gly of ubiquitin (a 76-residue protein attached to proteins as an intracellular targeting signal).</text>
        <dbReference type="EC" id="3.4.19.12"/>
    </reaction>
</comment>
<dbReference type="Pfam" id="PF00443">
    <property type="entry name" value="UCH"/>
    <property type="match status" value="1"/>
</dbReference>
<feature type="compositionally biased region" description="Polar residues" evidence="4">
    <location>
        <begin position="13"/>
        <end position="29"/>
    </location>
</feature>
<dbReference type="PANTHER" id="PTHR21646">
    <property type="entry name" value="UBIQUITIN CARBOXYL-TERMINAL HYDROLASE"/>
    <property type="match status" value="1"/>
</dbReference>
<organism evidence="6 7">
    <name type="scientific">Python bivittatus</name>
    <name type="common">Burmese python</name>
    <name type="synonym">Python molurus bivittatus</name>
    <dbReference type="NCBI Taxonomy" id="176946"/>
    <lineage>
        <taxon>Eukaryota</taxon>
        <taxon>Metazoa</taxon>
        <taxon>Chordata</taxon>
        <taxon>Craniata</taxon>
        <taxon>Vertebrata</taxon>
        <taxon>Euteleostomi</taxon>
        <taxon>Lepidosauria</taxon>
        <taxon>Squamata</taxon>
        <taxon>Bifurcata</taxon>
        <taxon>Unidentata</taxon>
        <taxon>Episquamata</taxon>
        <taxon>Toxicofera</taxon>
        <taxon>Serpentes</taxon>
        <taxon>Henophidia</taxon>
        <taxon>Pythonidae</taxon>
        <taxon>Python</taxon>
    </lineage>
</organism>
<dbReference type="PROSITE" id="PS50235">
    <property type="entry name" value="USP_3"/>
    <property type="match status" value="1"/>
</dbReference>
<dbReference type="OrthoDB" id="292964at2759"/>
<dbReference type="GO" id="GO:0016579">
    <property type="term" value="P:protein deubiquitination"/>
    <property type="evidence" value="ECO:0007669"/>
    <property type="project" value="InterPro"/>
</dbReference>
<feature type="region of interest" description="Disordered" evidence="4">
    <location>
        <begin position="1"/>
        <end position="117"/>
    </location>
</feature>
<dbReference type="InterPro" id="IPR050185">
    <property type="entry name" value="Ub_carboxyl-term_hydrolase"/>
</dbReference>
<protein>
    <recommendedName>
        <fullName evidence="2">ubiquitinyl hydrolase 1</fullName>
        <ecNumber evidence="2">3.4.19.12</ecNumber>
    </recommendedName>
</protein>
<dbReference type="AlphaFoldDB" id="A0A9F2WEN9"/>
<dbReference type="GeneID" id="103054507"/>
<dbReference type="InterPro" id="IPR001394">
    <property type="entry name" value="Peptidase_C19_UCH"/>
</dbReference>
<sequence length="301" mass="32730">MGELEAEDKLGPGTQTPLGRARSSAQHHSGTGRRRRAVRAFSKLARRLLQTLRGARRRREGAEAEDDEGGFKRPPGPDRGQAGGGGGGSSVRLWLGALSPPPAASSGDPRPLTPGAQGLKNHGNTCFLNAVVQCLSHTELLAAFLLLALPDQPRPSRPGSKAASGEVTQHLAALVRALWTLEYTPQLSADFKNVVSKYGAQFRGNAQHDALEFLLWLLDRMHEDLCSVSFNQKLKMSGKLIDVLATQCLAKRSQVPQNYCRAFISVLQEINVALLLECKWQPVLHCGDRDDDVVDDDDDDN</sequence>
<proteinExistence type="predicted"/>
<evidence type="ECO:0000256" key="4">
    <source>
        <dbReference type="SAM" id="MobiDB-lite"/>
    </source>
</evidence>
<dbReference type="PANTHER" id="PTHR21646:SF20">
    <property type="entry name" value="UBIQUITIN CARBOXYL-TERMINAL HYDROLASE 43"/>
    <property type="match status" value="1"/>
</dbReference>
<dbReference type="RefSeq" id="XP_007435620.1">
    <property type="nucleotide sequence ID" value="XM_007435558.2"/>
</dbReference>
<dbReference type="EC" id="3.4.19.12" evidence="2"/>
<dbReference type="CTD" id="124739"/>
<evidence type="ECO:0000313" key="7">
    <source>
        <dbReference type="RefSeq" id="XP_007435620.1"/>
    </source>
</evidence>
<accession>A0A9F2WEN9</accession>
<dbReference type="InterPro" id="IPR038765">
    <property type="entry name" value="Papain-like_cys_pep_sf"/>
</dbReference>
<reference evidence="7" key="1">
    <citation type="submission" date="2025-08" db="UniProtKB">
        <authorList>
            <consortium name="RefSeq"/>
        </authorList>
    </citation>
    <scope>IDENTIFICATION</scope>
    <source>
        <tissue evidence="7">Liver</tissue>
    </source>
</reference>
<gene>
    <name evidence="7" type="primary">USP43</name>
</gene>
<keyword evidence="3 7" id="KW-0378">Hydrolase</keyword>
<keyword evidence="6" id="KW-1185">Reference proteome</keyword>
<name>A0A9F2WEN9_PYTBI</name>
<evidence type="ECO:0000256" key="1">
    <source>
        <dbReference type="ARBA" id="ARBA00000707"/>
    </source>
</evidence>
<evidence type="ECO:0000313" key="6">
    <source>
        <dbReference type="Proteomes" id="UP000695026"/>
    </source>
</evidence>
<feature type="domain" description="USP" evidence="5">
    <location>
        <begin position="117"/>
        <end position="301"/>
    </location>
</feature>
<dbReference type="Gene3D" id="3.90.70.10">
    <property type="entry name" value="Cysteine proteinases"/>
    <property type="match status" value="1"/>
</dbReference>
<dbReference type="KEGG" id="pbi:103054507"/>
<dbReference type="Proteomes" id="UP000695026">
    <property type="component" value="Unplaced"/>
</dbReference>
<dbReference type="SUPFAM" id="SSF54001">
    <property type="entry name" value="Cysteine proteinases"/>
    <property type="match status" value="1"/>
</dbReference>
<dbReference type="InterPro" id="IPR018200">
    <property type="entry name" value="USP_CS"/>
</dbReference>